<dbReference type="PANTHER" id="PTHR39960:SF1">
    <property type="entry name" value="LD34147P"/>
    <property type="match status" value="1"/>
</dbReference>
<name>A0A9N9X243_PHACE</name>
<feature type="signal peptide" evidence="2">
    <location>
        <begin position="1"/>
        <end position="20"/>
    </location>
</feature>
<dbReference type="EMBL" id="OU896722">
    <property type="protein sequence ID" value="CAG9817638.1"/>
    <property type="molecule type" value="Genomic_DNA"/>
</dbReference>
<gene>
    <name evidence="3" type="ORF">PHAECO_LOCUS5220</name>
</gene>
<accession>A0A9N9X243</accession>
<feature type="chain" id="PRO_5040214507" evidence="2">
    <location>
        <begin position="21"/>
        <end position="465"/>
    </location>
</feature>
<evidence type="ECO:0000313" key="3">
    <source>
        <dbReference type="EMBL" id="CAG9817638.1"/>
    </source>
</evidence>
<dbReference type="Proteomes" id="UP001153737">
    <property type="component" value="Chromosome 16"/>
</dbReference>
<keyword evidence="1" id="KW-0175">Coiled coil</keyword>
<reference evidence="3" key="2">
    <citation type="submission" date="2022-10" db="EMBL/GenBank/DDBJ databases">
        <authorList>
            <consortium name="ENA_rothamsted_submissions"/>
            <consortium name="culmorum"/>
            <person name="King R."/>
        </authorList>
    </citation>
    <scope>NUCLEOTIDE SEQUENCE</scope>
</reference>
<keyword evidence="4" id="KW-1185">Reference proteome</keyword>
<keyword evidence="2" id="KW-0732">Signal</keyword>
<reference evidence="3" key="1">
    <citation type="submission" date="2022-01" db="EMBL/GenBank/DDBJ databases">
        <authorList>
            <person name="King R."/>
        </authorList>
    </citation>
    <scope>NUCLEOTIDE SEQUENCE</scope>
</reference>
<feature type="coiled-coil region" evidence="1">
    <location>
        <begin position="164"/>
        <end position="226"/>
    </location>
</feature>
<dbReference type="AlphaFoldDB" id="A0A9N9X243"/>
<dbReference type="PANTHER" id="PTHR39960">
    <property type="entry name" value="LD34147P"/>
    <property type="match status" value="1"/>
</dbReference>
<evidence type="ECO:0000313" key="4">
    <source>
        <dbReference type="Proteomes" id="UP001153737"/>
    </source>
</evidence>
<protein>
    <submittedName>
        <fullName evidence="3">Uncharacterized protein</fullName>
    </submittedName>
</protein>
<evidence type="ECO:0000256" key="1">
    <source>
        <dbReference type="SAM" id="Coils"/>
    </source>
</evidence>
<evidence type="ECO:0000256" key="2">
    <source>
        <dbReference type="SAM" id="SignalP"/>
    </source>
</evidence>
<proteinExistence type="predicted"/>
<sequence length="465" mass="52891">MVPSAVFFLLFLTGLQSTKAGVTNEDIRIAILQIVNVVRSTDDKLERHEYRDRVVGEQLKKGMINIDKRIKMLDPVKGTVSRLDERLAAVETILMQKNEREKMQLQRTYEAVLDIQRNLPVIMEQLKNDIVSKIASQEPPAQIMEPVMSKKDFEKMEKDVLEKMDKVTSTVKKMESELNKIREDNTNLNDINNKSSENLDKVKRHLDTSEQLLAKYENKLAEYNNKIPEIPLPNYKEQDEWRNNFLIALDSQKSQVKEVLSDVKNVRSKLNDLPQSYDLNALQNVTLEKLQEIKSEIAAHPNITSTLITNAVRDINANSDANQVEAMKNVNELSEITATMADSFATNYGKILNEIQALSKVNQVMVQTADSILDTKRRVEYGVHQILAEVASQIKDSTKDINQAVSDRFDLFESSMFDGESGAISNITTKIGEDIHQVWRQIGIMHQQMTTFVSVAEKNNNNLGP</sequence>
<dbReference type="GO" id="GO:0005886">
    <property type="term" value="C:plasma membrane"/>
    <property type="evidence" value="ECO:0007669"/>
    <property type="project" value="TreeGrafter"/>
</dbReference>
<dbReference type="OrthoDB" id="8190635at2759"/>
<organism evidence="3 4">
    <name type="scientific">Phaedon cochleariae</name>
    <name type="common">Mustard beetle</name>
    <dbReference type="NCBI Taxonomy" id="80249"/>
    <lineage>
        <taxon>Eukaryota</taxon>
        <taxon>Metazoa</taxon>
        <taxon>Ecdysozoa</taxon>
        <taxon>Arthropoda</taxon>
        <taxon>Hexapoda</taxon>
        <taxon>Insecta</taxon>
        <taxon>Pterygota</taxon>
        <taxon>Neoptera</taxon>
        <taxon>Endopterygota</taxon>
        <taxon>Coleoptera</taxon>
        <taxon>Polyphaga</taxon>
        <taxon>Cucujiformia</taxon>
        <taxon>Chrysomeloidea</taxon>
        <taxon>Chrysomelidae</taxon>
        <taxon>Chrysomelinae</taxon>
        <taxon>Chrysomelini</taxon>
        <taxon>Phaedon</taxon>
    </lineage>
</organism>